<keyword evidence="2" id="KW-0808">Transferase</keyword>
<comment type="caution">
    <text evidence="4">The sequence shown here is derived from an EMBL/GenBank/DDBJ whole genome shotgun (WGS) entry which is preliminary data.</text>
</comment>
<dbReference type="PANTHER" id="PTHR31623">
    <property type="entry name" value="F21J9.9"/>
    <property type="match status" value="1"/>
</dbReference>
<dbReference type="AlphaFoldDB" id="A0A175YQ61"/>
<dbReference type="Pfam" id="PF02458">
    <property type="entry name" value="Transferase"/>
    <property type="match status" value="1"/>
</dbReference>
<evidence type="ECO:0000256" key="2">
    <source>
        <dbReference type="ARBA" id="ARBA00022679"/>
    </source>
</evidence>
<sequence>MAFRGLMRSFFILRRQLHVISRSSTTIKPASPTPSNLKRYNIPLHDLMVPEVYIPFVYFYPSHNSDHSQKLIPDSSSLSYQLKKSLSETLSKYYPFAGRLCSGTYVDCNDEGVQFVEARIGCKLGEVVQKAPVREEEEGLGHLFPPCTIWNRVTEMHSGILMHVQLSHFTCGGIAIAVTLHHHLGDAVTILSFLRYWANLSLHSRDHQKLLHLVPQLVYELMPPCDHGDSIIDFPLADKNWITKEVTFPNTNLAKLKAVVENEDKLDGVVEDQKYTRNEILTALLYRCFVAAAAETNAVAENKSVLCRAVNVRRMLDPPLPETSVGNFIVANFVPTSTESETKYRTLVAQMRKQTRQLKGLKKLDAHEVAPIVLEFTKKNYKFYSMSSICGFPVYEAMDFGWGKPIKATIVDAFTFNAVNMMDTADDGVRCLVALGEQDMKNFLVQKELLDYASLK</sequence>
<keyword evidence="3" id="KW-0012">Acyltransferase</keyword>
<comment type="similarity">
    <text evidence="1">Belongs to the plant acyltransferase family.</text>
</comment>
<evidence type="ECO:0000256" key="1">
    <source>
        <dbReference type="ARBA" id="ARBA00009861"/>
    </source>
</evidence>
<proteinExistence type="inferred from homology"/>
<accession>A0A175YQ61</accession>
<dbReference type="OMA" id="TSYYPLA"/>
<dbReference type="Gene3D" id="3.30.559.10">
    <property type="entry name" value="Chloramphenicol acetyltransferase-like domain"/>
    <property type="match status" value="2"/>
</dbReference>
<protein>
    <recommendedName>
        <fullName evidence="5">Transferase, Chloramphenicol acetyltransferase-like domain protein</fullName>
    </recommendedName>
</protein>
<organism evidence="4">
    <name type="scientific">Daucus carota subsp. sativus</name>
    <name type="common">Carrot</name>
    <dbReference type="NCBI Taxonomy" id="79200"/>
    <lineage>
        <taxon>Eukaryota</taxon>
        <taxon>Viridiplantae</taxon>
        <taxon>Streptophyta</taxon>
        <taxon>Embryophyta</taxon>
        <taxon>Tracheophyta</taxon>
        <taxon>Spermatophyta</taxon>
        <taxon>Magnoliopsida</taxon>
        <taxon>eudicotyledons</taxon>
        <taxon>Gunneridae</taxon>
        <taxon>Pentapetalae</taxon>
        <taxon>asterids</taxon>
        <taxon>campanulids</taxon>
        <taxon>Apiales</taxon>
        <taxon>Apiaceae</taxon>
        <taxon>Apioideae</taxon>
        <taxon>Scandiceae</taxon>
        <taxon>Daucinae</taxon>
        <taxon>Daucus</taxon>
        <taxon>Daucus sect. Daucus</taxon>
    </lineage>
</organism>
<reference evidence="4" key="1">
    <citation type="journal article" date="2016" name="Nat. Genet.">
        <title>A high-quality carrot genome assembly provides new insights into carotenoid accumulation and asterid genome evolution.</title>
        <authorList>
            <person name="Iorizzo M."/>
            <person name="Ellison S."/>
            <person name="Senalik D."/>
            <person name="Zeng P."/>
            <person name="Satapoomin P."/>
            <person name="Huang J."/>
            <person name="Bowman M."/>
            <person name="Iovene M."/>
            <person name="Sanseverino W."/>
            <person name="Cavagnaro P."/>
            <person name="Yildiz M."/>
            <person name="Macko-Podgorni A."/>
            <person name="Moranska E."/>
            <person name="Grzebelus E."/>
            <person name="Grzebelus D."/>
            <person name="Ashrafi H."/>
            <person name="Zheng Z."/>
            <person name="Cheng S."/>
            <person name="Spooner D."/>
            <person name="Van Deynze A."/>
            <person name="Simon P."/>
        </authorList>
    </citation>
    <scope>NUCLEOTIDE SEQUENCE [LARGE SCALE GENOMIC DNA]</scope>
    <source>
        <tissue evidence="4">Leaf</tissue>
    </source>
</reference>
<dbReference type="InterPro" id="IPR023213">
    <property type="entry name" value="CAT-like_dom_sf"/>
</dbReference>
<dbReference type="Gramene" id="KZM85765">
    <property type="protein sequence ID" value="KZM85765"/>
    <property type="gene ID" value="DCAR_026813"/>
</dbReference>
<dbReference type="EMBL" id="LNRQ01000008">
    <property type="protein sequence ID" value="KZM85765.1"/>
    <property type="molecule type" value="Genomic_DNA"/>
</dbReference>
<gene>
    <name evidence="4" type="ORF">DCAR_026813</name>
</gene>
<dbReference type="PANTHER" id="PTHR31623:SF118">
    <property type="entry name" value="BAHD ACYLTRANSFERASE"/>
    <property type="match status" value="1"/>
</dbReference>
<evidence type="ECO:0000256" key="3">
    <source>
        <dbReference type="ARBA" id="ARBA00023315"/>
    </source>
</evidence>
<dbReference type="GO" id="GO:0016746">
    <property type="term" value="F:acyltransferase activity"/>
    <property type="evidence" value="ECO:0007669"/>
    <property type="project" value="UniProtKB-KW"/>
</dbReference>
<name>A0A175YQ61_DAUCS</name>
<evidence type="ECO:0000313" key="4">
    <source>
        <dbReference type="EMBL" id="KZM85765.1"/>
    </source>
</evidence>
<dbReference type="KEGG" id="dcr:108197613"/>
<evidence type="ECO:0008006" key="5">
    <source>
        <dbReference type="Google" id="ProtNLM"/>
    </source>
</evidence>
<dbReference type="OrthoDB" id="671439at2759"/>